<name>A0ABS7UU43_9BACI</name>
<dbReference type="RefSeq" id="WP_224140159.1">
    <property type="nucleotide sequence ID" value="NZ_JAIQUM010000040.1"/>
</dbReference>
<dbReference type="InterPro" id="IPR014710">
    <property type="entry name" value="RmlC-like_jellyroll"/>
</dbReference>
<protein>
    <recommendedName>
        <fullName evidence="2">5-deoxy-glucuronate isomerase</fullName>
        <ecNumber evidence="2">5.3.1.30</ecNumber>
    </recommendedName>
</protein>
<evidence type="ECO:0000313" key="3">
    <source>
        <dbReference type="EMBL" id="MBZ5751836.1"/>
    </source>
</evidence>
<reference evidence="3" key="1">
    <citation type="submission" date="2024-05" db="EMBL/GenBank/DDBJ databases">
        <title>Metabacillus sp. nov., isolated from the rhizosphere soil of tomato plants.</title>
        <authorList>
            <person name="Ma R."/>
        </authorList>
    </citation>
    <scope>NUCLEOTIDE SEQUENCE</scope>
    <source>
        <strain evidence="3">DBTR6</strain>
    </source>
</reference>
<sequence length="273" mass="30579">MSNLLASNLLVTPEQKGDKDGKVLSITPESAGWKYIGFDVHKLKAGQTVEKETLDQETVIVLVSGRANVKTKHKSWDNIGKRMSVFEKTPAYSVYIPNDDQFTVEALTELEIAVCKAPGKGTYEARLIAPEDVDVATRGSGSMQREVQTILSETDAADSLFVIEVFTPAGNWSSYPPHKHDEENLPQEGYLEETYYHKMNPVEGGFSLQRVYTDDKSLNETIVVNDSQVVLVPKGYHPVSAPPGYDLYYMNVMAGPVRTWKFTNDKDHEWLMK</sequence>
<keyword evidence="4" id="KW-1185">Reference proteome</keyword>
<gene>
    <name evidence="3" type="primary">iolB</name>
    <name evidence="3" type="ORF">K9V48_16680</name>
</gene>
<dbReference type="GO" id="GO:0102482">
    <property type="term" value="F:5-deoxy-D-glucuronate isomerase activity"/>
    <property type="evidence" value="ECO:0007669"/>
    <property type="project" value="UniProtKB-EC"/>
</dbReference>
<accession>A0ABS7UU43</accession>
<dbReference type="EMBL" id="JAIQUM010000040">
    <property type="protein sequence ID" value="MBZ5751836.1"/>
    <property type="molecule type" value="Genomic_DNA"/>
</dbReference>
<keyword evidence="1 3" id="KW-0413">Isomerase</keyword>
<dbReference type="EC" id="5.3.1.30" evidence="2"/>
<evidence type="ECO:0000313" key="4">
    <source>
        <dbReference type="Proteomes" id="UP001165287"/>
    </source>
</evidence>
<dbReference type="Proteomes" id="UP001165287">
    <property type="component" value="Unassembled WGS sequence"/>
</dbReference>
<dbReference type="Pfam" id="PF04962">
    <property type="entry name" value="KduI"/>
    <property type="match status" value="1"/>
</dbReference>
<dbReference type="Gene3D" id="2.60.120.10">
    <property type="entry name" value="Jelly Rolls"/>
    <property type="match status" value="2"/>
</dbReference>
<organism evidence="3 4">
    <name type="scientific">Metabacillus rhizolycopersici</name>
    <dbReference type="NCBI Taxonomy" id="2875709"/>
    <lineage>
        <taxon>Bacteria</taxon>
        <taxon>Bacillati</taxon>
        <taxon>Bacillota</taxon>
        <taxon>Bacilli</taxon>
        <taxon>Bacillales</taxon>
        <taxon>Bacillaceae</taxon>
        <taxon>Metabacillus</taxon>
    </lineage>
</organism>
<dbReference type="PANTHER" id="PTHR39193:SF1">
    <property type="entry name" value="5-DEOXY-GLUCURONATE ISOMERASE"/>
    <property type="match status" value="1"/>
</dbReference>
<dbReference type="InterPro" id="IPR021120">
    <property type="entry name" value="KduI/IolB_isomerase"/>
</dbReference>
<evidence type="ECO:0000256" key="1">
    <source>
        <dbReference type="ARBA" id="ARBA00023235"/>
    </source>
</evidence>
<comment type="caution">
    <text evidence="3">The sequence shown here is derived from an EMBL/GenBank/DDBJ whole genome shotgun (WGS) entry which is preliminary data.</text>
</comment>
<dbReference type="InterPro" id="IPR011051">
    <property type="entry name" value="RmlC_Cupin_sf"/>
</dbReference>
<proteinExistence type="predicted"/>
<dbReference type="NCBIfam" id="TIGR04378">
    <property type="entry name" value="myo_inos_iolB"/>
    <property type="match status" value="1"/>
</dbReference>
<dbReference type="PANTHER" id="PTHR39193">
    <property type="entry name" value="5-DEOXY-GLUCURONATE ISOMERASE"/>
    <property type="match status" value="1"/>
</dbReference>
<evidence type="ECO:0000256" key="2">
    <source>
        <dbReference type="NCBIfam" id="TIGR04378"/>
    </source>
</evidence>
<dbReference type="PIRSF" id="PIRSF036628">
    <property type="entry name" value="IolB"/>
    <property type="match status" value="1"/>
</dbReference>
<dbReference type="SUPFAM" id="SSF51182">
    <property type="entry name" value="RmlC-like cupins"/>
    <property type="match status" value="1"/>
</dbReference>
<dbReference type="InterPro" id="IPR024203">
    <property type="entry name" value="Deoxy-glucuronate_isom_IolB"/>
</dbReference>